<dbReference type="EMBL" id="CADCWG010000210">
    <property type="protein sequence ID" value="CAA9566479.1"/>
    <property type="molecule type" value="Genomic_DNA"/>
</dbReference>
<dbReference type="AlphaFoldDB" id="A0A6J4V4D8"/>
<proteinExistence type="predicted"/>
<name>A0A6J4V4D8_9BACT</name>
<accession>A0A6J4V4D8</accession>
<sequence>MRSRDDLAPFLFNRDPHFAEVVESAVLAAGRPVLLVAGALHLLRGQAPGAAPTGRPAAPAGGTVVEILERARPGTTFVAVPHLGFGDRTAELEANLAPWPTPSIAPVAGTWLGALDASLAFPLRMVGPDGEPMDPFAGVTLRDVVDAYLYLGRLENLSAVVESPFIVRDDAYFQELRRRHDLMGQPLDEERPHYVRYGVPARTLDAPPPVADGDPEAGPRRPRIAG</sequence>
<evidence type="ECO:0000256" key="1">
    <source>
        <dbReference type="SAM" id="MobiDB-lite"/>
    </source>
</evidence>
<protein>
    <submittedName>
        <fullName evidence="2">Uncharacterized protein</fullName>
    </submittedName>
</protein>
<evidence type="ECO:0000313" key="2">
    <source>
        <dbReference type="EMBL" id="CAA9566479.1"/>
    </source>
</evidence>
<feature type="region of interest" description="Disordered" evidence="1">
    <location>
        <begin position="201"/>
        <end position="226"/>
    </location>
</feature>
<reference evidence="2" key="1">
    <citation type="submission" date="2020-02" db="EMBL/GenBank/DDBJ databases">
        <authorList>
            <person name="Meier V. D."/>
        </authorList>
    </citation>
    <scope>NUCLEOTIDE SEQUENCE</scope>
    <source>
        <strain evidence="2">AVDCRST_MAG49</strain>
    </source>
</reference>
<gene>
    <name evidence="2" type="ORF">AVDCRST_MAG49-3104</name>
</gene>
<organism evidence="2">
    <name type="scientific">uncultured Thermomicrobiales bacterium</name>
    <dbReference type="NCBI Taxonomy" id="1645740"/>
    <lineage>
        <taxon>Bacteria</taxon>
        <taxon>Pseudomonadati</taxon>
        <taxon>Thermomicrobiota</taxon>
        <taxon>Thermomicrobia</taxon>
        <taxon>Thermomicrobiales</taxon>
        <taxon>environmental samples</taxon>
    </lineage>
</organism>